<comment type="caution">
    <text evidence="2">The sequence shown here is derived from an EMBL/GenBank/DDBJ whole genome shotgun (WGS) entry which is preliminary data.</text>
</comment>
<evidence type="ECO:0000313" key="3">
    <source>
        <dbReference type="Proteomes" id="UP000772434"/>
    </source>
</evidence>
<name>A0A9P5PYQ5_9AGAR</name>
<keyword evidence="3" id="KW-1185">Reference proteome</keyword>
<dbReference type="EMBL" id="JADNRY010000030">
    <property type="protein sequence ID" value="KAF9071683.1"/>
    <property type="molecule type" value="Genomic_DNA"/>
</dbReference>
<organism evidence="2 3">
    <name type="scientific">Rhodocollybia butyracea</name>
    <dbReference type="NCBI Taxonomy" id="206335"/>
    <lineage>
        <taxon>Eukaryota</taxon>
        <taxon>Fungi</taxon>
        <taxon>Dikarya</taxon>
        <taxon>Basidiomycota</taxon>
        <taxon>Agaricomycotina</taxon>
        <taxon>Agaricomycetes</taxon>
        <taxon>Agaricomycetidae</taxon>
        <taxon>Agaricales</taxon>
        <taxon>Marasmiineae</taxon>
        <taxon>Omphalotaceae</taxon>
        <taxon>Rhodocollybia</taxon>
    </lineage>
</organism>
<gene>
    <name evidence="2" type="ORF">BDP27DRAFT_496529</name>
</gene>
<evidence type="ECO:0000256" key="1">
    <source>
        <dbReference type="SAM" id="Phobius"/>
    </source>
</evidence>
<keyword evidence="1" id="KW-1133">Transmembrane helix</keyword>
<proteinExistence type="predicted"/>
<feature type="transmembrane region" description="Helical" evidence="1">
    <location>
        <begin position="6"/>
        <end position="26"/>
    </location>
</feature>
<keyword evidence="1" id="KW-0812">Transmembrane</keyword>
<evidence type="ECO:0000313" key="2">
    <source>
        <dbReference type="EMBL" id="KAF9071683.1"/>
    </source>
</evidence>
<accession>A0A9P5PYQ5</accession>
<protein>
    <submittedName>
        <fullName evidence="2">Uncharacterized protein</fullName>
    </submittedName>
</protein>
<reference evidence="2" key="1">
    <citation type="submission" date="2020-11" db="EMBL/GenBank/DDBJ databases">
        <authorList>
            <consortium name="DOE Joint Genome Institute"/>
            <person name="Ahrendt S."/>
            <person name="Riley R."/>
            <person name="Andreopoulos W."/>
            <person name="Labutti K."/>
            <person name="Pangilinan J."/>
            <person name="Ruiz-Duenas F.J."/>
            <person name="Barrasa J.M."/>
            <person name="Sanchez-Garcia M."/>
            <person name="Camarero S."/>
            <person name="Miyauchi S."/>
            <person name="Serrano A."/>
            <person name="Linde D."/>
            <person name="Babiker R."/>
            <person name="Drula E."/>
            <person name="Ayuso-Fernandez I."/>
            <person name="Pacheco R."/>
            <person name="Padilla G."/>
            <person name="Ferreira P."/>
            <person name="Barriuso J."/>
            <person name="Kellner H."/>
            <person name="Castanera R."/>
            <person name="Alfaro M."/>
            <person name="Ramirez L."/>
            <person name="Pisabarro A.G."/>
            <person name="Kuo A."/>
            <person name="Tritt A."/>
            <person name="Lipzen A."/>
            <person name="He G."/>
            <person name="Yan M."/>
            <person name="Ng V."/>
            <person name="Cullen D."/>
            <person name="Martin F."/>
            <person name="Rosso M.-N."/>
            <person name="Henrissat B."/>
            <person name="Hibbett D."/>
            <person name="Martinez A.T."/>
            <person name="Grigoriev I.V."/>
        </authorList>
    </citation>
    <scope>NUCLEOTIDE SEQUENCE</scope>
    <source>
        <strain evidence="2">AH 40177</strain>
    </source>
</reference>
<dbReference type="AlphaFoldDB" id="A0A9P5PYQ5"/>
<sequence length="152" mass="17221">MSNMALAYAISSSYILISSFCSMKGFKSCRFDHQRFMGSSKMLNLRTSDTGAGLGLFSWSRAPAPHIYSNLDHGDHFSTSTVPSLQHRRQGMFKLYFHQNPSHSLLYSSPEIYFQCFTSFKHNQAAPVFIRDFVSDTLQVAATGFILTWLLQ</sequence>
<dbReference type="Proteomes" id="UP000772434">
    <property type="component" value="Unassembled WGS sequence"/>
</dbReference>
<keyword evidence="1" id="KW-0472">Membrane</keyword>